<organism evidence="14 15">
    <name type="scientific">Zostera marina</name>
    <name type="common">Eelgrass</name>
    <dbReference type="NCBI Taxonomy" id="29655"/>
    <lineage>
        <taxon>Eukaryota</taxon>
        <taxon>Viridiplantae</taxon>
        <taxon>Streptophyta</taxon>
        <taxon>Embryophyta</taxon>
        <taxon>Tracheophyta</taxon>
        <taxon>Spermatophyta</taxon>
        <taxon>Magnoliopsida</taxon>
        <taxon>Liliopsida</taxon>
        <taxon>Zosteraceae</taxon>
        <taxon>Zostera</taxon>
    </lineage>
</organism>
<evidence type="ECO:0000256" key="10">
    <source>
        <dbReference type="ARBA" id="ARBA00061638"/>
    </source>
</evidence>
<dbReference type="InterPro" id="IPR000184">
    <property type="entry name" value="Bac_surfAg_D15"/>
</dbReference>
<evidence type="ECO:0000256" key="8">
    <source>
        <dbReference type="ARBA" id="ARBA00022927"/>
    </source>
</evidence>
<comment type="similarity">
    <text evidence="10">Belongs to the TOC75 family.</text>
</comment>
<evidence type="ECO:0000256" key="3">
    <source>
        <dbReference type="ARBA" id="ARBA00022452"/>
    </source>
</evidence>
<dbReference type="Pfam" id="PF25282">
    <property type="entry name" value="POTRA1_3_Toc75"/>
    <property type="match status" value="2"/>
</dbReference>
<evidence type="ECO:0000259" key="13">
    <source>
        <dbReference type="Pfam" id="PF25282"/>
    </source>
</evidence>
<evidence type="ECO:0000256" key="1">
    <source>
        <dbReference type="ARBA" id="ARBA00004396"/>
    </source>
</evidence>
<accession>A0A0K9PCJ6</accession>
<evidence type="ECO:0000256" key="2">
    <source>
        <dbReference type="ARBA" id="ARBA00022448"/>
    </source>
</evidence>
<dbReference type="EMBL" id="LFYR01000958">
    <property type="protein sequence ID" value="KMZ66689.1"/>
    <property type="molecule type" value="Genomic_DNA"/>
</dbReference>
<dbReference type="Pfam" id="PF25280">
    <property type="entry name" value="POTRA2_Toc75"/>
    <property type="match status" value="1"/>
</dbReference>
<evidence type="ECO:0000256" key="9">
    <source>
        <dbReference type="ARBA" id="ARBA00023136"/>
    </source>
</evidence>
<evidence type="ECO:0000259" key="11">
    <source>
        <dbReference type="Pfam" id="PF01103"/>
    </source>
</evidence>
<keyword evidence="5" id="KW-0934">Plastid</keyword>
<name>A0A0K9PCJ6_ZOSMR</name>
<proteinExistence type="inferred from homology"/>
<dbReference type="OMA" id="VSDIMFF"/>
<feature type="domain" description="Bacterial surface antigen (D15)" evidence="11">
    <location>
        <begin position="477"/>
        <end position="808"/>
    </location>
</feature>
<keyword evidence="4" id="KW-0150">Chloroplast</keyword>
<evidence type="ECO:0000259" key="12">
    <source>
        <dbReference type="Pfam" id="PF25280"/>
    </source>
</evidence>
<evidence type="ECO:0000256" key="7">
    <source>
        <dbReference type="ARBA" id="ARBA00022805"/>
    </source>
</evidence>
<evidence type="ECO:0000313" key="15">
    <source>
        <dbReference type="Proteomes" id="UP000036987"/>
    </source>
</evidence>
<protein>
    <submittedName>
        <fullName evidence="14">Protein TOC75-3, chloroplastic</fullName>
    </submittedName>
</protein>
<dbReference type="PANTHER" id="PTHR12815">
    <property type="entry name" value="SORTING AND ASSEMBLY MACHINERY SAMM50 PROTEIN FAMILY MEMBER"/>
    <property type="match status" value="1"/>
</dbReference>
<sequence>MAFCQQFLLGSPSSVYVHPRLDRTRRLHNEKTASSSSSSTSIIISASVSPAPSPSENGKSKNIFSVRRDSTKTVFLPILSAVSGLLLPFVGGGSGDGSSGGGGWFNFGGSGGGGGGGGSGSRPCLSYAIASEEERSTWDNHGLPAKVPIALSKLSGLKRYKVSEILFFDRNRKVTVEGTEDSFFEMVSIRPGGIYTKALLQKEVETLATCGMFEKVDLVANAKPDGTIGVTVSFVESTWQSANSFRCINVGLLPQSKPLEMDPDMTDKELMAYYGALESDYEKRINRSRSCLLPNTVYKEIVTMLGEEGKVSARLLQGIRDRVQKWYQDEGYACAQVVNFGNLNTSEVVCEVVEGDITELAIQFQDKLGNIVEGNTDLSVVRRELPPQLCKGHVFNIEAGKQALRNINSLALFSNIEVNPKPDEKNEGGIIVEIKLKELEQKSAEVSTEWGIVPGRNGRPTLASIQPGGTISFEHRNIAGLNRSIHGSVNSSNLLNPQDDLTFKLEYVHPYIDGVSNPKNRTFRTNVFNSRKLSPVFTGGPGVDEVPAIWIDRAGFKANITEAFTRQSKFTYGLVCEEITTRDETSCICKNGSRALPSGGLSFDGPPTSLSGTGVDRMAFLQSNITRDNTQFVNGTIVGARDSFQLDQGLGIGSKLPFFNRHQLSMTRFIQLKDIEEGGKAAPPVLVLHGRYGGCVGDLPSYDAFTLGGPYSVRGYNMGELGACRNILELAAELRVPVRNIDTYAFVEHGTDLGSSKDVKGNPTEFFRRVGHGSSYGAGVKLGLVRAEYAIDHNAGTGAVFFRFGERF</sequence>
<keyword evidence="3" id="KW-1134">Transmembrane beta strand</keyword>
<keyword evidence="6" id="KW-0812">Transmembrane</keyword>
<keyword evidence="8" id="KW-0653">Protein transport</keyword>
<feature type="domain" description="Toc75-like second POTRA" evidence="12">
    <location>
        <begin position="245"/>
        <end position="356"/>
    </location>
</feature>
<keyword evidence="15" id="KW-1185">Reference proteome</keyword>
<evidence type="ECO:0000256" key="4">
    <source>
        <dbReference type="ARBA" id="ARBA00022528"/>
    </source>
</evidence>
<dbReference type="OrthoDB" id="1161695at2759"/>
<dbReference type="GO" id="GO:0045037">
    <property type="term" value="P:protein import into chloroplast stroma"/>
    <property type="evidence" value="ECO:0000318"/>
    <property type="project" value="GO_Central"/>
</dbReference>
<dbReference type="Gene3D" id="2.40.160.50">
    <property type="entry name" value="membrane protein fhac: a member of the omp85/tpsb transporter family"/>
    <property type="match status" value="1"/>
</dbReference>
<dbReference type="InterPro" id="IPR039910">
    <property type="entry name" value="D15-like"/>
</dbReference>
<dbReference type="InterPro" id="IPR057354">
    <property type="entry name" value="POTRA1_3_Toc75"/>
</dbReference>
<comment type="caution">
    <text evidence="14">The sequence shown here is derived from an EMBL/GenBank/DDBJ whole genome shotgun (WGS) entry which is preliminary data.</text>
</comment>
<keyword evidence="2" id="KW-0813">Transport</keyword>
<dbReference type="GO" id="GO:0009658">
    <property type="term" value="P:chloroplast organization"/>
    <property type="evidence" value="ECO:0000318"/>
    <property type="project" value="GO_Central"/>
</dbReference>
<dbReference type="GO" id="GO:0009707">
    <property type="term" value="C:chloroplast outer membrane"/>
    <property type="evidence" value="ECO:0000318"/>
    <property type="project" value="GO_Central"/>
</dbReference>
<dbReference type="AlphaFoldDB" id="A0A0K9PCJ6"/>
<keyword evidence="7" id="KW-1002">Plastid outer membrane</keyword>
<evidence type="ECO:0000313" key="14">
    <source>
        <dbReference type="EMBL" id="KMZ66689.1"/>
    </source>
</evidence>
<keyword evidence="9" id="KW-0472">Membrane</keyword>
<feature type="domain" description="Toc75-like POTRA" evidence="13">
    <location>
        <begin position="357"/>
        <end position="438"/>
    </location>
</feature>
<feature type="domain" description="Toc75-like POTRA" evidence="13">
    <location>
        <begin position="152"/>
        <end position="236"/>
    </location>
</feature>
<dbReference type="Proteomes" id="UP000036987">
    <property type="component" value="Unassembled WGS sequence"/>
</dbReference>
<evidence type="ECO:0000256" key="5">
    <source>
        <dbReference type="ARBA" id="ARBA00022640"/>
    </source>
</evidence>
<evidence type="ECO:0000256" key="6">
    <source>
        <dbReference type="ARBA" id="ARBA00022692"/>
    </source>
</evidence>
<comment type="subcellular location">
    <subcellularLocation>
        <location evidence="1">Plastid</location>
        <location evidence="1">Chloroplast outer membrane</location>
        <topology evidence="1">Multi-pass membrane protein</topology>
    </subcellularLocation>
</comment>
<dbReference type="Pfam" id="PF01103">
    <property type="entry name" value="Omp85"/>
    <property type="match status" value="1"/>
</dbReference>
<gene>
    <name evidence="14" type="ORF">ZOSMA_28G00470</name>
</gene>
<dbReference type="Gene3D" id="3.10.20.310">
    <property type="entry name" value="membrane protein fhac"/>
    <property type="match status" value="2"/>
</dbReference>
<dbReference type="GO" id="GO:0045036">
    <property type="term" value="P:protein targeting to chloroplast"/>
    <property type="evidence" value="ECO:0007669"/>
    <property type="project" value="UniProtKB-ARBA"/>
</dbReference>
<dbReference type="STRING" id="29655.A0A0K9PCJ6"/>
<dbReference type="PANTHER" id="PTHR12815:SF42">
    <property type="entry name" value="BACTERIAL SURFACE ANTIGEN (D15) DOMAIN-CONTAINING PROTEIN"/>
    <property type="match status" value="1"/>
</dbReference>
<reference evidence="15" key="1">
    <citation type="journal article" date="2016" name="Nature">
        <title>The genome of the seagrass Zostera marina reveals angiosperm adaptation to the sea.</title>
        <authorList>
            <person name="Olsen J.L."/>
            <person name="Rouze P."/>
            <person name="Verhelst B."/>
            <person name="Lin Y.-C."/>
            <person name="Bayer T."/>
            <person name="Collen J."/>
            <person name="Dattolo E."/>
            <person name="De Paoli E."/>
            <person name="Dittami S."/>
            <person name="Maumus F."/>
            <person name="Michel G."/>
            <person name="Kersting A."/>
            <person name="Lauritano C."/>
            <person name="Lohaus R."/>
            <person name="Toepel M."/>
            <person name="Tonon T."/>
            <person name="Vanneste K."/>
            <person name="Amirebrahimi M."/>
            <person name="Brakel J."/>
            <person name="Bostroem C."/>
            <person name="Chovatia M."/>
            <person name="Grimwood J."/>
            <person name="Jenkins J.W."/>
            <person name="Jueterbock A."/>
            <person name="Mraz A."/>
            <person name="Stam W.T."/>
            <person name="Tice H."/>
            <person name="Bornberg-Bauer E."/>
            <person name="Green P.J."/>
            <person name="Pearson G.A."/>
            <person name="Procaccini G."/>
            <person name="Duarte C.M."/>
            <person name="Schmutz J."/>
            <person name="Reusch T.B.H."/>
            <person name="Van de Peer Y."/>
        </authorList>
    </citation>
    <scope>NUCLEOTIDE SEQUENCE [LARGE SCALE GENOMIC DNA]</scope>
    <source>
        <strain evidence="15">cv. Finnish</strain>
    </source>
</reference>
<dbReference type="InterPro" id="IPR057355">
    <property type="entry name" value="POTRA2_Toc75"/>
</dbReference>
<dbReference type="FunFam" id="2.40.160.50:FF:000004">
    <property type="entry name" value="Protein TOC75-3 chloroplastic"/>
    <property type="match status" value="1"/>
</dbReference>